<feature type="compositionally biased region" description="Basic residues" evidence="1">
    <location>
        <begin position="46"/>
        <end position="64"/>
    </location>
</feature>
<feature type="compositionally biased region" description="Low complexity" evidence="1">
    <location>
        <begin position="9"/>
        <end position="18"/>
    </location>
</feature>
<dbReference type="AlphaFoldDB" id="A0A1R3G7K0"/>
<dbReference type="STRING" id="210143.A0A1R3G7K0"/>
<protein>
    <submittedName>
        <fullName evidence="2">Uncharacterized protein</fullName>
    </submittedName>
</protein>
<dbReference type="OrthoDB" id="1752491at2759"/>
<evidence type="ECO:0000313" key="2">
    <source>
        <dbReference type="EMBL" id="OMO54036.1"/>
    </source>
</evidence>
<feature type="compositionally biased region" description="Polar residues" evidence="1">
    <location>
        <begin position="186"/>
        <end position="196"/>
    </location>
</feature>
<feature type="region of interest" description="Disordered" evidence="1">
    <location>
        <begin position="1"/>
        <end position="26"/>
    </location>
</feature>
<reference evidence="2 3" key="1">
    <citation type="submission" date="2013-09" db="EMBL/GenBank/DDBJ databases">
        <title>Corchorus capsularis genome sequencing.</title>
        <authorList>
            <person name="Alam M."/>
            <person name="Haque M.S."/>
            <person name="Islam M.S."/>
            <person name="Emdad E.M."/>
            <person name="Islam M.M."/>
            <person name="Ahmed B."/>
            <person name="Halim A."/>
            <person name="Hossen Q.M.M."/>
            <person name="Hossain M.Z."/>
            <person name="Ahmed R."/>
            <person name="Khan M.M."/>
            <person name="Islam R."/>
            <person name="Rashid M.M."/>
            <person name="Khan S.A."/>
            <person name="Rahman M.S."/>
            <person name="Alam M."/>
        </authorList>
    </citation>
    <scope>NUCLEOTIDE SEQUENCE [LARGE SCALE GENOMIC DNA]</scope>
    <source>
        <strain evidence="3">cv. CVL-1</strain>
        <tissue evidence="2">Whole seedling</tissue>
    </source>
</reference>
<feature type="region of interest" description="Disordered" evidence="1">
    <location>
        <begin position="40"/>
        <end position="245"/>
    </location>
</feature>
<accession>A0A1R3G7K0</accession>
<organism evidence="2 3">
    <name type="scientific">Corchorus capsularis</name>
    <name type="common">Jute</name>
    <dbReference type="NCBI Taxonomy" id="210143"/>
    <lineage>
        <taxon>Eukaryota</taxon>
        <taxon>Viridiplantae</taxon>
        <taxon>Streptophyta</taxon>
        <taxon>Embryophyta</taxon>
        <taxon>Tracheophyta</taxon>
        <taxon>Spermatophyta</taxon>
        <taxon>Magnoliopsida</taxon>
        <taxon>eudicotyledons</taxon>
        <taxon>Gunneridae</taxon>
        <taxon>Pentapetalae</taxon>
        <taxon>rosids</taxon>
        <taxon>malvids</taxon>
        <taxon>Malvales</taxon>
        <taxon>Malvaceae</taxon>
        <taxon>Grewioideae</taxon>
        <taxon>Apeibeae</taxon>
        <taxon>Corchorus</taxon>
    </lineage>
</organism>
<name>A0A1R3G7K0_COCAP</name>
<evidence type="ECO:0000313" key="3">
    <source>
        <dbReference type="Proteomes" id="UP000188268"/>
    </source>
</evidence>
<sequence>MRKKRKWRYFSSDSYSSDSDSDYDSDSYSFDSNVYAYESSFSSDGRRHKRRRSSKRNKHQRVKKWKDGGKEKKRGWQGKRLKRKSIWFSSDIESESTSPISDSDDEKAGNRHVPTRTNRISKHAENESPQNLGIFFRHRSESPTPKWRPNNSRKGSPRSPPRKFDMQNKGRASHSPLGSPAKKASASIQGHVSSRSPFPGGTSKRVRKGRGFTFRYSSARHYRTPSPPRSYRYGERNFPERNPDR</sequence>
<dbReference type="EMBL" id="AWWV01015045">
    <property type="protein sequence ID" value="OMO54036.1"/>
    <property type="molecule type" value="Genomic_DNA"/>
</dbReference>
<feature type="compositionally biased region" description="Basic and acidic residues" evidence="1">
    <location>
        <begin position="232"/>
        <end position="245"/>
    </location>
</feature>
<feature type="compositionally biased region" description="Basic residues" evidence="1">
    <location>
        <begin position="71"/>
        <end position="85"/>
    </location>
</feature>
<dbReference type="Proteomes" id="UP000188268">
    <property type="component" value="Unassembled WGS sequence"/>
</dbReference>
<proteinExistence type="predicted"/>
<dbReference type="Gramene" id="OMO54036">
    <property type="protein sequence ID" value="OMO54036"/>
    <property type="gene ID" value="CCACVL1_28125"/>
</dbReference>
<gene>
    <name evidence="2" type="ORF">CCACVL1_28125</name>
</gene>
<keyword evidence="3" id="KW-1185">Reference proteome</keyword>
<evidence type="ECO:0000256" key="1">
    <source>
        <dbReference type="SAM" id="MobiDB-lite"/>
    </source>
</evidence>
<comment type="caution">
    <text evidence="2">The sequence shown here is derived from an EMBL/GenBank/DDBJ whole genome shotgun (WGS) entry which is preliminary data.</text>
</comment>